<organism evidence="2 3">
    <name type="scientific">Amniculicola lignicola CBS 123094</name>
    <dbReference type="NCBI Taxonomy" id="1392246"/>
    <lineage>
        <taxon>Eukaryota</taxon>
        <taxon>Fungi</taxon>
        <taxon>Dikarya</taxon>
        <taxon>Ascomycota</taxon>
        <taxon>Pezizomycotina</taxon>
        <taxon>Dothideomycetes</taxon>
        <taxon>Pleosporomycetidae</taxon>
        <taxon>Pleosporales</taxon>
        <taxon>Amniculicolaceae</taxon>
        <taxon>Amniculicola</taxon>
    </lineage>
</organism>
<reference evidence="2" key="1">
    <citation type="journal article" date="2020" name="Stud. Mycol.">
        <title>101 Dothideomycetes genomes: a test case for predicting lifestyles and emergence of pathogens.</title>
        <authorList>
            <person name="Haridas S."/>
            <person name="Albert R."/>
            <person name="Binder M."/>
            <person name="Bloem J."/>
            <person name="Labutti K."/>
            <person name="Salamov A."/>
            <person name="Andreopoulos B."/>
            <person name="Baker S."/>
            <person name="Barry K."/>
            <person name="Bills G."/>
            <person name="Bluhm B."/>
            <person name="Cannon C."/>
            <person name="Castanera R."/>
            <person name="Culley D."/>
            <person name="Daum C."/>
            <person name="Ezra D."/>
            <person name="Gonzalez J."/>
            <person name="Henrissat B."/>
            <person name="Kuo A."/>
            <person name="Liang C."/>
            <person name="Lipzen A."/>
            <person name="Lutzoni F."/>
            <person name="Magnuson J."/>
            <person name="Mondo S."/>
            <person name="Nolan M."/>
            <person name="Ohm R."/>
            <person name="Pangilinan J."/>
            <person name="Park H.-J."/>
            <person name="Ramirez L."/>
            <person name="Alfaro M."/>
            <person name="Sun H."/>
            <person name="Tritt A."/>
            <person name="Yoshinaga Y."/>
            <person name="Zwiers L.-H."/>
            <person name="Turgeon B."/>
            <person name="Goodwin S."/>
            <person name="Spatafora J."/>
            <person name="Crous P."/>
            <person name="Grigoriev I."/>
        </authorList>
    </citation>
    <scope>NUCLEOTIDE SEQUENCE</scope>
    <source>
        <strain evidence="2">CBS 123094</strain>
    </source>
</reference>
<feature type="domain" description="Probable double zinc ribbon" evidence="1">
    <location>
        <begin position="63"/>
        <end position="198"/>
    </location>
</feature>
<evidence type="ECO:0000313" key="2">
    <source>
        <dbReference type="EMBL" id="KAF1992883.1"/>
    </source>
</evidence>
<protein>
    <recommendedName>
        <fullName evidence="1">Probable double zinc ribbon domain-containing protein</fullName>
    </recommendedName>
</protein>
<dbReference type="InterPro" id="IPR058253">
    <property type="entry name" value="Zn_ribbon_double"/>
</dbReference>
<gene>
    <name evidence="2" type="ORF">P154DRAFT_593486</name>
</gene>
<sequence length="306" mass="33991">MPQNGPEELQNSEFFFGARVCEVEDNLQLRRAEAVSRIAYETLTMVEPDEDSSWRCNRLNADGVWHCYHCGHTNTVVHIFGPHPFGRLTCGKCNKLWAADNVSTNVIRCFRPMSREFAPVSAFGEKVVPYGQMCSFCGLTFRAVALFRQFEEPGEYRLATVAFPSGLACLCGTVSSKSWIMFHIGDNSDYRHGDPEASAARALERRLGFRMDEEAAVALKPLPKPPDCPETLVKLPSAKASERFSAATTLRDGHGHGCVNHMQHRPTAQRAPSFAEHLLAMYGDNYPPSIARYFEAVAAGEALDGR</sequence>
<keyword evidence="3" id="KW-1185">Reference proteome</keyword>
<dbReference type="AlphaFoldDB" id="A0A6A5VTQ3"/>
<dbReference type="EMBL" id="ML977759">
    <property type="protein sequence ID" value="KAF1992883.1"/>
    <property type="molecule type" value="Genomic_DNA"/>
</dbReference>
<name>A0A6A5VTQ3_9PLEO</name>
<dbReference type="Proteomes" id="UP000799779">
    <property type="component" value="Unassembled WGS sequence"/>
</dbReference>
<evidence type="ECO:0000259" key="1">
    <source>
        <dbReference type="Pfam" id="PF26652"/>
    </source>
</evidence>
<proteinExistence type="predicted"/>
<evidence type="ECO:0000313" key="3">
    <source>
        <dbReference type="Proteomes" id="UP000799779"/>
    </source>
</evidence>
<dbReference type="OrthoDB" id="3793432at2759"/>
<accession>A0A6A5VTQ3</accession>
<dbReference type="Pfam" id="PF26652">
    <property type="entry name" value="Zn_ribbon_double"/>
    <property type="match status" value="1"/>
</dbReference>